<dbReference type="EMBL" id="BARW01031354">
    <property type="protein sequence ID" value="GAJ02947.1"/>
    <property type="molecule type" value="Genomic_DNA"/>
</dbReference>
<dbReference type="Pfam" id="PF22640">
    <property type="entry name" value="ManC_GMP_beta-helix"/>
    <property type="match status" value="1"/>
</dbReference>
<proteinExistence type="predicted"/>
<name>X1UHA1_9ZZZZ</name>
<gene>
    <name evidence="2" type="ORF">S12H4_49893</name>
</gene>
<protein>
    <recommendedName>
        <fullName evidence="1">MannoseP isomerase/GMP-like beta-helix domain-containing protein</fullName>
    </recommendedName>
</protein>
<accession>X1UHA1</accession>
<dbReference type="SUPFAM" id="SSF53448">
    <property type="entry name" value="Nucleotide-diphospho-sugar transferases"/>
    <property type="match status" value="1"/>
</dbReference>
<evidence type="ECO:0000313" key="2">
    <source>
        <dbReference type="EMBL" id="GAJ02947.1"/>
    </source>
</evidence>
<dbReference type="AlphaFoldDB" id="X1UHA1"/>
<dbReference type="InterPro" id="IPR029044">
    <property type="entry name" value="Nucleotide-diphossugar_trans"/>
</dbReference>
<comment type="caution">
    <text evidence="2">The sequence shown here is derived from an EMBL/GenBank/DDBJ whole genome shotgun (WGS) entry which is preliminary data.</text>
</comment>
<feature type="domain" description="MannoseP isomerase/GMP-like beta-helix" evidence="1">
    <location>
        <begin position="88"/>
        <end position="142"/>
    </location>
</feature>
<dbReference type="GO" id="GO:0009298">
    <property type="term" value="P:GDP-mannose biosynthetic process"/>
    <property type="evidence" value="ECO:0007669"/>
    <property type="project" value="TreeGrafter"/>
</dbReference>
<dbReference type="PANTHER" id="PTHR46390:SF1">
    <property type="entry name" value="MANNOSE-1-PHOSPHATE GUANYLYLTRANSFERASE"/>
    <property type="match status" value="1"/>
</dbReference>
<dbReference type="PANTHER" id="PTHR46390">
    <property type="entry name" value="MANNOSE-1-PHOSPHATE GUANYLYLTRANSFERASE"/>
    <property type="match status" value="1"/>
</dbReference>
<evidence type="ECO:0000259" key="1">
    <source>
        <dbReference type="Pfam" id="PF22640"/>
    </source>
</evidence>
<feature type="non-terminal residue" evidence="2">
    <location>
        <position position="1"/>
    </location>
</feature>
<dbReference type="InterPro" id="IPR054566">
    <property type="entry name" value="ManC/GMP-like_b-helix"/>
</dbReference>
<reference evidence="2" key="1">
    <citation type="journal article" date="2014" name="Front. Microbiol.">
        <title>High frequency of phylogenetically diverse reductive dehalogenase-homologous genes in deep subseafloor sedimentary metagenomes.</title>
        <authorList>
            <person name="Kawai M."/>
            <person name="Futagami T."/>
            <person name="Toyoda A."/>
            <person name="Takaki Y."/>
            <person name="Nishi S."/>
            <person name="Hori S."/>
            <person name="Arai W."/>
            <person name="Tsubouchi T."/>
            <person name="Morono Y."/>
            <person name="Uchiyama I."/>
            <person name="Ito T."/>
            <person name="Fujiyama A."/>
            <person name="Inagaki F."/>
            <person name="Takami H."/>
        </authorList>
    </citation>
    <scope>NUCLEOTIDE SEQUENCE</scope>
    <source>
        <strain evidence="2">Expedition CK06-06</strain>
    </source>
</reference>
<dbReference type="Gene3D" id="3.90.550.10">
    <property type="entry name" value="Spore Coat Polysaccharide Biosynthesis Protein SpsA, Chain A"/>
    <property type="match status" value="1"/>
</dbReference>
<sequence>ILHELKKLLPDLYRQLTNIEDVLGTDSEKDVINKVYKEITPISIDYGVMEKTDETLLVRGDFGWSDIGSWNALWEVWDKDENGNAVRGRFIGVDSSNSLIYCPDKLVALVGVEDLVVVETGDSLLICKREACQDIKKLVEMLEEKNMKEYL</sequence>
<dbReference type="GO" id="GO:0004475">
    <property type="term" value="F:mannose-1-phosphate guanylyltransferase (GTP) activity"/>
    <property type="evidence" value="ECO:0007669"/>
    <property type="project" value="TreeGrafter"/>
</dbReference>
<dbReference type="SUPFAM" id="SSF159283">
    <property type="entry name" value="Guanosine diphospho-D-mannose pyrophosphorylase/mannose-6-phosphate isomerase linker domain"/>
    <property type="match status" value="1"/>
</dbReference>
<dbReference type="InterPro" id="IPR051161">
    <property type="entry name" value="Mannose-6P_isomerase_type2"/>
</dbReference>
<organism evidence="2">
    <name type="scientific">marine sediment metagenome</name>
    <dbReference type="NCBI Taxonomy" id="412755"/>
    <lineage>
        <taxon>unclassified sequences</taxon>
        <taxon>metagenomes</taxon>
        <taxon>ecological metagenomes</taxon>
    </lineage>
</organism>